<evidence type="ECO:0000313" key="1">
    <source>
        <dbReference type="EMBL" id="KAJ1108802.1"/>
    </source>
</evidence>
<proteinExistence type="predicted"/>
<accession>A0AAV7N066</accession>
<comment type="caution">
    <text evidence="1">The sequence shown here is derived from an EMBL/GenBank/DDBJ whole genome shotgun (WGS) entry which is preliminary data.</text>
</comment>
<gene>
    <name evidence="1" type="ORF">NDU88_006172</name>
</gene>
<evidence type="ECO:0008006" key="3">
    <source>
        <dbReference type="Google" id="ProtNLM"/>
    </source>
</evidence>
<feature type="non-terminal residue" evidence="1">
    <location>
        <position position="1"/>
    </location>
</feature>
<reference evidence="1" key="1">
    <citation type="journal article" date="2022" name="bioRxiv">
        <title>Sequencing and chromosome-scale assembly of the giantPleurodeles waltlgenome.</title>
        <authorList>
            <person name="Brown T."/>
            <person name="Elewa A."/>
            <person name="Iarovenko S."/>
            <person name="Subramanian E."/>
            <person name="Araus A.J."/>
            <person name="Petzold A."/>
            <person name="Susuki M."/>
            <person name="Suzuki K.-i.T."/>
            <person name="Hayashi T."/>
            <person name="Toyoda A."/>
            <person name="Oliveira C."/>
            <person name="Osipova E."/>
            <person name="Leigh N.D."/>
            <person name="Simon A."/>
            <person name="Yun M.H."/>
        </authorList>
    </citation>
    <scope>NUCLEOTIDE SEQUENCE</scope>
    <source>
        <strain evidence="1">20211129_DDA</strain>
        <tissue evidence="1">Liver</tissue>
    </source>
</reference>
<organism evidence="1 2">
    <name type="scientific">Pleurodeles waltl</name>
    <name type="common">Iberian ribbed newt</name>
    <dbReference type="NCBI Taxonomy" id="8319"/>
    <lineage>
        <taxon>Eukaryota</taxon>
        <taxon>Metazoa</taxon>
        <taxon>Chordata</taxon>
        <taxon>Craniata</taxon>
        <taxon>Vertebrata</taxon>
        <taxon>Euteleostomi</taxon>
        <taxon>Amphibia</taxon>
        <taxon>Batrachia</taxon>
        <taxon>Caudata</taxon>
        <taxon>Salamandroidea</taxon>
        <taxon>Salamandridae</taxon>
        <taxon>Pleurodelinae</taxon>
        <taxon>Pleurodeles</taxon>
    </lineage>
</organism>
<dbReference type="Proteomes" id="UP001066276">
    <property type="component" value="Chromosome 9"/>
</dbReference>
<protein>
    <recommendedName>
        <fullName evidence="3">Secreted protein</fullName>
    </recommendedName>
</protein>
<evidence type="ECO:0000313" key="2">
    <source>
        <dbReference type="Proteomes" id="UP001066276"/>
    </source>
</evidence>
<sequence length="111" mass="11981">VVVSSFGQWQPVALGLWTYESTPPFLALSPGCASDAVPSTCDITVCCRGNDLTSGPMNSKRPKPSCHPNVRALREADRIWATVVPATFVASRKLSLGFPCNLPFVSYHVMV</sequence>
<name>A0AAV7N066_PLEWA</name>
<dbReference type="EMBL" id="JANPWB010000013">
    <property type="protein sequence ID" value="KAJ1108802.1"/>
    <property type="molecule type" value="Genomic_DNA"/>
</dbReference>
<dbReference type="AlphaFoldDB" id="A0AAV7N066"/>
<feature type="non-terminal residue" evidence="1">
    <location>
        <position position="111"/>
    </location>
</feature>
<keyword evidence="2" id="KW-1185">Reference proteome</keyword>